<evidence type="ECO:0000313" key="1">
    <source>
        <dbReference type="EMBL" id="VVB16329.1"/>
    </source>
</evidence>
<dbReference type="InterPro" id="IPR050796">
    <property type="entry name" value="SCF_F-box_component"/>
</dbReference>
<dbReference type="AlphaFoldDB" id="A0A565CRR3"/>
<evidence type="ECO:0000313" key="2">
    <source>
        <dbReference type="Proteomes" id="UP000489600"/>
    </source>
</evidence>
<evidence type="ECO:0008006" key="3">
    <source>
        <dbReference type="Google" id="ProtNLM"/>
    </source>
</evidence>
<gene>
    <name evidence="1" type="ORF">ANE_LOCUS26773</name>
</gene>
<sequence>MMGQLIKISNRSISKWEKSIHISLNVSNCSCFKTPTNPRQSCEQIKTQENGGKSPREGVELPDDLVEEIVHHLRWVKSLLRFKSISKGWKSMIESGHLAEKHLRLRQKRDGAEELKVTFKWSEQRCFRMEFISKNDGFSEADKVEPEEYIRVAGSCNGLFCIYDLVYVYLTNPMTKVMRALVPPQGFKLSVGFGRDIVRGTCKVVVLYSPDDRVETFVFDLGTSEWRRTAGPMPLGLTLISPERNPAFVKGSLFWLLTSEILVMDLHTEKFRTVSQLLASESSPAPIYIWSFEDRLCVSDFSYVWFLVQDKVSER</sequence>
<dbReference type="NCBIfam" id="TIGR01640">
    <property type="entry name" value="F_box_assoc_1"/>
    <property type="match status" value="1"/>
</dbReference>
<dbReference type="OrthoDB" id="1103556at2759"/>
<reference evidence="1" key="1">
    <citation type="submission" date="2019-07" db="EMBL/GenBank/DDBJ databases">
        <authorList>
            <person name="Dittberner H."/>
        </authorList>
    </citation>
    <scope>NUCLEOTIDE SEQUENCE [LARGE SCALE GENOMIC DNA]</scope>
</reference>
<dbReference type="SUPFAM" id="SSF81383">
    <property type="entry name" value="F-box domain"/>
    <property type="match status" value="1"/>
</dbReference>
<protein>
    <recommendedName>
        <fullName evidence="3">F-box domain-containing protein</fullName>
    </recommendedName>
</protein>
<dbReference type="PANTHER" id="PTHR31672">
    <property type="entry name" value="BNACNNG10540D PROTEIN"/>
    <property type="match status" value="1"/>
</dbReference>
<accession>A0A565CRR3</accession>
<keyword evidence="2" id="KW-1185">Reference proteome</keyword>
<dbReference type="Proteomes" id="UP000489600">
    <property type="component" value="Unassembled WGS sequence"/>
</dbReference>
<dbReference type="InterPro" id="IPR036047">
    <property type="entry name" value="F-box-like_dom_sf"/>
</dbReference>
<comment type="caution">
    <text evidence="1">The sequence shown here is derived from an EMBL/GenBank/DDBJ whole genome shotgun (WGS) entry which is preliminary data.</text>
</comment>
<dbReference type="InterPro" id="IPR017451">
    <property type="entry name" value="F-box-assoc_interact_dom"/>
</dbReference>
<proteinExistence type="predicted"/>
<organism evidence="1 2">
    <name type="scientific">Arabis nemorensis</name>
    <dbReference type="NCBI Taxonomy" id="586526"/>
    <lineage>
        <taxon>Eukaryota</taxon>
        <taxon>Viridiplantae</taxon>
        <taxon>Streptophyta</taxon>
        <taxon>Embryophyta</taxon>
        <taxon>Tracheophyta</taxon>
        <taxon>Spermatophyta</taxon>
        <taxon>Magnoliopsida</taxon>
        <taxon>eudicotyledons</taxon>
        <taxon>Gunneridae</taxon>
        <taxon>Pentapetalae</taxon>
        <taxon>rosids</taxon>
        <taxon>malvids</taxon>
        <taxon>Brassicales</taxon>
        <taxon>Brassicaceae</taxon>
        <taxon>Arabideae</taxon>
        <taxon>Arabis</taxon>
    </lineage>
</organism>
<dbReference type="EMBL" id="CABITT030000008">
    <property type="protein sequence ID" value="VVB16329.1"/>
    <property type="molecule type" value="Genomic_DNA"/>
</dbReference>
<dbReference type="PANTHER" id="PTHR31672:SF13">
    <property type="entry name" value="F-BOX PROTEIN CPR30-LIKE"/>
    <property type="match status" value="1"/>
</dbReference>
<name>A0A565CRR3_9BRAS</name>